<dbReference type="PROSITE" id="PS01359">
    <property type="entry name" value="ZF_PHD_1"/>
    <property type="match status" value="1"/>
</dbReference>
<feature type="compositionally biased region" description="Acidic residues" evidence="5">
    <location>
        <begin position="792"/>
        <end position="807"/>
    </location>
</feature>
<feature type="region of interest" description="Disordered" evidence="5">
    <location>
        <begin position="928"/>
        <end position="947"/>
    </location>
</feature>
<dbReference type="EMBL" id="CAJNOR010002339">
    <property type="protein sequence ID" value="CAF1280512.1"/>
    <property type="molecule type" value="Genomic_DNA"/>
</dbReference>
<gene>
    <name evidence="8" type="ORF">XAT740_LOCUS27790</name>
</gene>
<name>A0A815C962_ADIRI</name>
<keyword evidence="2 4" id="KW-0863">Zinc-finger</keyword>
<feature type="compositionally biased region" description="Basic and acidic residues" evidence="5">
    <location>
        <begin position="408"/>
        <end position="418"/>
    </location>
</feature>
<feature type="region of interest" description="Disordered" evidence="5">
    <location>
        <begin position="573"/>
        <end position="593"/>
    </location>
</feature>
<keyword evidence="1" id="KW-0479">Metal-binding</keyword>
<evidence type="ECO:0000259" key="7">
    <source>
        <dbReference type="PROSITE" id="PS50089"/>
    </source>
</evidence>
<feature type="region of interest" description="Disordered" evidence="5">
    <location>
        <begin position="761"/>
        <end position="807"/>
    </location>
</feature>
<protein>
    <recommendedName>
        <fullName evidence="10">PHD-type domain-containing protein</fullName>
    </recommendedName>
</protein>
<evidence type="ECO:0000256" key="3">
    <source>
        <dbReference type="ARBA" id="ARBA00022833"/>
    </source>
</evidence>
<keyword evidence="3" id="KW-0862">Zinc</keyword>
<dbReference type="Gene3D" id="2.30.30.1150">
    <property type="match status" value="1"/>
</dbReference>
<evidence type="ECO:0000313" key="8">
    <source>
        <dbReference type="EMBL" id="CAF1280512.1"/>
    </source>
</evidence>
<dbReference type="CDD" id="cd15543">
    <property type="entry name" value="PHD_RSF1"/>
    <property type="match status" value="1"/>
</dbReference>
<comment type="caution">
    <text evidence="8">The sequence shown here is derived from an EMBL/GenBank/DDBJ whole genome shotgun (WGS) entry which is preliminary data.</text>
</comment>
<dbReference type="PROSITE" id="PS50016">
    <property type="entry name" value="ZF_PHD_2"/>
    <property type="match status" value="1"/>
</dbReference>
<feature type="compositionally biased region" description="Acidic residues" evidence="5">
    <location>
        <begin position="251"/>
        <end position="260"/>
    </location>
</feature>
<dbReference type="Pfam" id="PF00628">
    <property type="entry name" value="PHD"/>
    <property type="match status" value="1"/>
</dbReference>
<reference evidence="8" key="1">
    <citation type="submission" date="2021-02" db="EMBL/GenBank/DDBJ databases">
        <authorList>
            <person name="Nowell W R."/>
        </authorList>
    </citation>
    <scope>NUCLEOTIDE SEQUENCE</scope>
</reference>
<evidence type="ECO:0000313" key="9">
    <source>
        <dbReference type="Proteomes" id="UP000663828"/>
    </source>
</evidence>
<proteinExistence type="predicted"/>
<dbReference type="GO" id="GO:0031213">
    <property type="term" value="C:RSF complex"/>
    <property type="evidence" value="ECO:0007669"/>
    <property type="project" value="InterPro"/>
</dbReference>
<feature type="region of interest" description="Disordered" evidence="5">
    <location>
        <begin position="244"/>
        <end position="561"/>
    </location>
</feature>
<dbReference type="GO" id="GO:0042393">
    <property type="term" value="F:histone binding"/>
    <property type="evidence" value="ECO:0007669"/>
    <property type="project" value="TreeGrafter"/>
</dbReference>
<feature type="compositionally biased region" description="Basic and acidic residues" evidence="5">
    <location>
        <begin position="306"/>
        <end position="316"/>
    </location>
</feature>
<dbReference type="InterPro" id="IPR028938">
    <property type="entry name" value="Rsf1-like"/>
</dbReference>
<dbReference type="Proteomes" id="UP000663828">
    <property type="component" value="Unassembled WGS sequence"/>
</dbReference>
<evidence type="ECO:0000256" key="1">
    <source>
        <dbReference type="ARBA" id="ARBA00022723"/>
    </source>
</evidence>
<feature type="region of interest" description="Disordered" evidence="5">
    <location>
        <begin position="1079"/>
        <end position="1098"/>
    </location>
</feature>
<evidence type="ECO:0000256" key="2">
    <source>
        <dbReference type="ARBA" id="ARBA00022771"/>
    </source>
</evidence>
<dbReference type="InterPro" id="IPR001965">
    <property type="entry name" value="Znf_PHD"/>
</dbReference>
<feature type="domain" description="PHD-type" evidence="6">
    <location>
        <begin position="630"/>
        <end position="680"/>
    </location>
</feature>
<dbReference type="PANTHER" id="PTHR14296">
    <property type="entry name" value="REMODELING AND SPACING FACTOR 1"/>
    <property type="match status" value="1"/>
</dbReference>
<feature type="compositionally biased region" description="Basic and acidic residues" evidence="5">
    <location>
        <begin position="374"/>
        <end position="384"/>
    </location>
</feature>
<feature type="compositionally biased region" description="Polar residues" evidence="5">
    <location>
        <begin position="387"/>
        <end position="396"/>
    </location>
</feature>
<feature type="domain" description="RING-type" evidence="7">
    <location>
        <begin position="633"/>
        <end position="678"/>
    </location>
</feature>
<dbReference type="PROSITE" id="PS50089">
    <property type="entry name" value="ZF_RING_2"/>
    <property type="match status" value="1"/>
</dbReference>
<accession>A0A815C962</accession>
<feature type="compositionally biased region" description="Polar residues" evidence="5">
    <location>
        <begin position="937"/>
        <end position="946"/>
    </location>
</feature>
<dbReference type="InterPro" id="IPR019786">
    <property type="entry name" value="Zinc_finger_PHD-type_CS"/>
</dbReference>
<evidence type="ECO:0000259" key="6">
    <source>
        <dbReference type="PROSITE" id="PS50016"/>
    </source>
</evidence>
<evidence type="ECO:0008006" key="10">
    <source>
        <dbReference type="Google" id="ProtNLM"/>
    </source>
</evidence>
<dbReference type="SUPFAM" id="SSF57903">
    <property type="entry name" value="FYVE/PHD zinc finger"/>
    <property type="match status" value="1"/>
</dbReference>
<evidence type="ECO:0000256" key="5">
    <source>
        <dbReference type="SAM" id="MobiDB-lite"/>
    </source>
</evidence>
<dbReference type="InterPro" id="IPR019787">
    <property type="entry name" value="Znf_PHD-finger"/>
</dbReference>
<dbReference type="InterPro" id="IPR001841">
    <property type="entry name" value="Znf_RING"/>
</dbReference>
<dbReference type="SMART" id="SM00249">
    <property type="entry name" value="PHD"/>
    <property type="match status" value="1"/>
</dbReference>
<dbReference type="AlphaFoldDB" id="A0A815C962"/>
<dbReference type="InterPro" id="IPR011011">
    <property type="entry name" value="Znf_FYVE_PHD"/>
</dbReference>
<keyword evidence="9" id="KW-1185">Reference proteome</keyword>
<dbReference type="GO" id="GO:0045892">
    <property type="term" value="P:negative regulation of DNA-templated transcription"/>
    <property type="evidence" value="ECO:0007669"/>
    <property type="project" value="TreeGrafter"/>
</dbReference>
<sequence length="1098" mass="126435">MIPDDEHSMEFVPKENSIDEKDQRRLTLLNDPNYGIILCFLERFRSSLDLPLYAYQRLEDHLIQYQDQIPPRLIDFHFILLKRLSLAKNTQREKFNTIITKFASRFDFNDADSLTTTGYLQADITIKIRILKNLLESQFDLNQTFKNTLVDKSAREIKSIPIGRDRFGVSYWLFMDTNCFVRLFREDIDLERTWSHVARNREEFESFIKLLITDSVVRNKFSDWTIDYEAFSALSLSNEYEERYLPSTVKDEEEEEENEDEHQQQQQQQQEMEESEAIESSTVIENETMKKRRGWPKGLSIANGKDQNDTEVKEEVNGTTSDDEPIKKKRGRARRVSQVPEIKHEEDEKSLEPMKKKCGRSKSLIKPSLSIDANKIHQEVKQEPEQNETAEVSTQRKSGRLRTSIKQIDTKIKTEEGKPASNDDVEWDLPSTRRSTRSRKPVNKEIRTMDMDVKEEEEEVVTPSRRGRKRKIPVEENQHDDQVKLADGDDMQHEQSPCDNTAATVRRSTRTRKATVADSTIYPQITNGKKKRSMNGKSKASHEPSTTQKSDRSRRRRKTTSRRNFDDEFCLSSSSSDDHLDYESDYDSDDYLPNPAELEHDENFFELDEDNNPTGEELRTAKTAQASTVIIACRVCSKSDRPEVLLLCDDCDDAYHLQCLRPKLLSVPDGDWFCPLCEHRKLSNCLLEKLKGLLINFNQMETKRLERESKKVLERKLRPKEYASDESETASESELENLAENNLYGDESMLSINQVNENSNLSSTHFDDSSKNISQRGRHRRTRFDMNKMLNNDEDSDENKSDTDEDDEYVEAAAQITNFDVQIPKKMTRLLNQRYRPIARNDQQIRPKPIAPRLYPTSVNLNEKLGSPIIYVNGDGTSHQIRSVITNSNQTLKIVRRWNDVQRRNRLRTNNTKLLNDTTSDCADENSVFCPDDASPPRSNDSNSNCDLRDEDSTIIRSKITLAQPASLTPVYKNSTKNVIRKNEVNFDRLTRDIQYAVSEANTLSTVPKAVDQQRTQKTNFSPYFTNVALRPLPVILPKPAGVGYKIFKSKDPPTSTSITNINTTTASTDLSNIILTPSSSSSLLDGNDDQSTAPMNT</sequence>
<feature type="compositionally biased region" description="Basic residues" evidence="5">
    <location>
        <begin position="552"/>
        <end position="561"/>
    </location>
</feature>
<feature type="compositionally biased region" description="Basic and acidic residues" evidence="5">
    <location>
        <begin position="341"/>
        <end position="355"/>
    </location>
</feature>
<evidence type="ECO:0000256" key="4">
    <source>
        <dbReference type="PROSITE-ProRule" id="PRU00175"/>
    </source>
</evidence>
<organism evidence="8 9">
    <name type="scientific">Adineta ricciae</name>
    <name type="common">Rotifer</name>
    <dbReference type="NCBI Taxonomy" id="249248"/>
    <lineage>
        <taxon>Eukaryota</taxon>
        <taxon>Metazoa</taxon>
        <taxon>Spiralia</taxon>
        <taxon>Gnathifera</taxon>
        <taxon>Rotifera</taxon>
        <taxon>Eurotatoria</taxon>
        <taxon>Bdelloidea</taxon>
        <taxon>Adinetida</taxon>
        <taxon>Adinetidae</taxon>
        <taxon>Adineta</taxon>
    </lineage>
</organism>
<dbReference type="GO" id="GO:0008270">
    <property type="term" value="F:zinc ion binding"/>
    <property type="evidence" value="ECO:0007669"/>
    <property type="project" value="UniProtKB-KW"/>
</dbReference>
<dbReference type="PANTHER" id="PTHR14296:SF16">
    <property type="entry name" value="REMODELING AND SPACING FACTOR 1"/>
    <property type="match status" value="1"/>
</dbReference>
<feature type="compositionally biased region" description="Basic and acidic residues" evidence="5">
    <location>
        <begin position="472"/>
        <end position="493"/>
    </location>
</feature>
<feature type="compositionally biased region" description="Basic and acidic residues" evidence="5">
    <location>
        <begin position="442"/>
        <end position="452"/>
    </location>
</feature>